<dbReference type="AGR" id="Xenbase:XB-GENE-6486885"/>
<dbReference type="Pfam" id="PF00638">
    <property type="entry name" value="Ran_BP1"/>
    <property type="match status" value="1"/>
</dbReference>
<dbReference type="PANTHER" id="PTHR23138:SF88">
    <property type="entry name" value="RAN-BINDING PROTEIN 3-LIKE"/>
    <property type="match status" value="1"/>
</dbReference>
<dbReference type="CDD" id="cd13180">
    <property type="entry name" value="RanBD_RanBP3"/>
    <property type="match status" value="1"/>
</dbReference>
<dbReference type="AlphaFoldDB" id="A0A1L8HRS8"/>
<dbReference type="KEGG" id="xla:108707312"/>
<dbReference type="OrthoDB" id="185618at2759"/>
<dbReference type="InterPro" id="IPR000156">
    <property type="entry name" value="Ran_bind_dom"/>
</dbReference>
<dbReference type="STRING" id="8355.A0A1L8HRS8"/>
<dbReference type="Xenbase" id="XB-GENE-6486885">
    <property type="gene designation" value="ranbp3l.S"/>
</dbReference>
<dbReference type="GeneID" id="108707312"/>
<dbReference type="PROSITE" id="PS50196">
    <property type="entry name" value="RANBD1"/>
    <property type="match status" value="1"/>
</dbReference>
<dbReference type="GO" id="GO:0006611">
    <property type="term" value="P:protein export from nucleus"/>
    <property type="evidence" value="ECO:0007669"/>
    <property type="project" value="TreeGrafter"/>
</dbReference>
<dbReference type="InterPro" id="IPR045255">
    <property type="entry name" value="RanBP1-like"/>
</dbReference>
<dbReference type="Proteomes" id="UP000186698">
    <property type="component" value="Chromosome 1S"/>
</dbReference>
<dbReference type="CTD" id="108707312"/>
<evidence type="ECO:0000313" key="2">
    <source>
        <dbReference type="Proteomes" id="UP000186698"/>
    </source>
</evidence>
<evidence type="ECO:0000313" key="3">
    <source>
        <dbReference type="RefSeq" id="XP_018100012.1"/>
    </source>
</evidence>
<proteinExistence type="predicted"/>
<name>A0A1L8HRS8_XENLA</name>
<feature type="region of interest" description="Disordered" evidence="1">
    <location>
        <begin position="114"/>
        <end position="136"/>
    </location>
</feature>
<organism evidence="2 3">
    <name type="scientific">Xenopus laevis</name>
    <name type="common">African clawed frog</name>
    <dbReference type="NCBI Taxonomy" id="8355"/>
    <lineage>
        <taxon>Eukaryota</taxon>
        <taxon>Metazoa</taxon>
        <taxon>Chordata</taxon>
        <taxon>Craniata</taxon>
        <taxon>Vertebrata</taxon>
        <taxon>Euteleostomi</taxon>
        <taxon>Amphibia</taxon>
        <taxon>Batrachia</taxon>
        <taxon>Anura</taxon>
        <taxon>Pipoidea</taxon>
        <taxon>Pipidae</taxon>
        <taxon>Xenopodinae</taxon>
        <taxon>Xenopus</taxon>
        <taxon>Xenopus</taxon>
    </lineage>
</organism>
<accession>A0A1L8HRS8</accession>
<dbReference type="OMA" id="NTKLYPH"/>
<evidence type="ECO:0000256" key="1">
    <source>
        <dbReference type="SAM" id="MobiDB-lite"/>
    </source>
</evidence>
<reference evidence="3" key="1">
    <citation type="submission" date="2025-08" db="UniProtKB">
        <authorList>
            <consortium name="RefSeq"/>
        </authorList>
    </citation>
    <scope>IDENTIFICATION</scope>
    <source>
        <strain evidence="3">J_2021</strain>
        <tissue evidence="3">Erythrocytes</tissue>
    </source>
</reference>
<gene>
    <name evidence="3 4" type="primary">ranbp3l.S</name>
</gene>
<dbReference type="PANTHER" id="PTHR23138">
    <property type="entry name" value="RAN BINDING PROTEIN"/>
    <property type="match status" value="1"/>
</dbReference>
<dbReference type="Gene3D" id="2.30.29.30">
    <property type="entry name" value="Pleckstrin-homology domain (PH domain)/Phosphotyrosine-binding domain (PTB)"/>
    <property type="match status" value="1"/>
</dbReference>
<dbReference type="RefSeq" id="XP_018100012.1">
    <property type="nucleotide sequence ID" value="XM_018244523.2"/>
</dbReference>
<feature type="region of interest" description="Disordered" evidence="1">
    <location>
        <begin position="276"/>
        <end position="297"/>
    </location>
</feature>
<dbReference type="Bgee" id="108707312">
    <property type="expression patterns" value="Expressed in heart and 16 other cell types or tissues"/>
</dbReference>
<dbReference type="SUPFAM" id="SSF50729">
    <property type="entry name" value="PH domain-like"/>
    <property type="match status" value="1"/>
</dbReference>
<dbReference type="SMART" id="SM00160">
    <property type="entry name" value="RanBD"/>
    <property type="match status" value="1"/>
</dbReference>
<evidence type="ECO:0000313" key="4">
    <source>
        <dbReference type="Xenbase" id="XB-GENE-6486885"/>
    </source>
</evidence>
<keyword evidence="2" id="KW-1185">Reference proteome</keyword>
<protein>
    <submittedName>
        <fullName evidence="3">Ran-binding protein 3-like</fullName>
    </submittedName>
</protein>
<dbReference type="InterPro" id="IPR011993">
    <property type="entry name" value="PH-like_dom_sf"/>
</dbReference>
<dbReference type="PaxDb" id="8355-A0A1L8HRS8"/>
<feature type="compositionally biased region" description="Polar residues" evidence="1">
    <location>
        <begin position="115"/>
        <end position="131"/>
    </location>
</feature>
<sequence>MRNQQAPILKVNGFYPDIEPLCRGSAYQEKVGGSHSMCIAASEGGSDLSPSCQLECGKFKESPKEKVFLAQPVFVLDKKERPIKRPAETLNLQQNAQCVFPASLSVYPDKRERASSFTYRPTTSPPRTDNSVSEKRVRSSSFSLLSSFPPSPSDLRKNVFAPSSLIQDHPLITTSSPGKSQTWKVIKPATLQVPQKTICQEVHNAECESAPSQLDSKMQPQDKNKSALDNNSKIKFAPACILDQKTERNQPFVQAFGADKNTSDFVFGENMEKRVMSPRRPLCSQSSKAQGKWEAASSRSLTSHRSWPYPRNGGKTCTSLIESAAAYTSKPRVKYELNQMQIITGEESERNVLQINCKLFVFNKDTLTWTERGRGYLRLNDQAESDNGIFQSRIVMRNHGSLKLLLNSKIFEQMKLERASRKVLRIMATDLMDHSLKVFLVQASVKDAGRLFAAIHHRLVALRSSSQRKAETTQAEAESRFQLINSDSEDEDEMTLIHRSLSEHDQWIRRQPVIYS</sequence>